<evidence type="ECO:0000313" key="1">
    <source>
        <dbReference type="EMBL" id="MED6165252.1"/>
    </source>
</evidence>
<reference evidence="1 2" key="1">
    <citation type="journal article" date="2023" name="Plants (Basel)">
        <title>Bridging the Gap: Combining Genomics and Transcriptomics Approaches to Understand Stylosanthes scabra, an Orphan Legume from the Brazilian Caatinga.</title>
        <authorList>
            <person name="Ferreira-Neto J.R.C."/>
            <person name="da Silva M.D."/>
            <person name="Binneck E."/>
            <person name="de Melo N.F."/>
            <person name="da Silva R.H."/>
            <person name="de Melo A.L.T.M."/>
            <person name="Pandolfi V."/>
            <person name="Bustamante F.O."/>
            <person name="Brasileiro-Vidal A.C."/>
            <person name="Benko-Iseppon A.M."/>
        </authorList>
    </citation>
    <scope>NUCLEOTIDE SEQUENCE [LARGE SCALE GENOMIC DNA]</scope>
    <source>
        <tissue evidence="1">Leaves</tissue>
    </source>
</reference>
<dbReference type="EMBL" id="JASCZI010123266">
    <property type="protein sequence ID" value="MED6165252.1"/>
    <property type="molecule type" value="Genomic_DNA"/>
</dbReference>
<proteinExistence type="predicted"/>
<name>A0ABU6UX64_9FABA</name>
<gene>
    <name evidence="1" type="ORF">PIB30_097810</name>
</gene>
<protein>
    <submittedName>
        <fullName evidence="1">Uncharacterized protein</fullName>
    </submittedName>
</protein>
<feature type="non-terminal residue" evidence="1">
    <location>
        <position position="56"/>
    </location>
</feature>
<comment type="caution">
    <text evidence="1">The sequence shown here is derived from an EMBL/GenBank/DDBJ whole genome shotgun (WGS) entry which is preliminary data.</text>
</comment>
<dbReference type="Proteomes" id="UP001341840">
    <property type="component" value="Unassembled WGS sequence"/>
</dbReference>
<sequence>MSSDSPHTILAASKLTSIDLTYQCTATNARRKFFPPSQASETVQHLLSWAQAAYEG</sequence>
<organism evidence="1 2">
    <name type="scientific">Stylosanthes scabra</name>
    <dbReference type="NCBI Taxonomy" id="79078"/>
    <lineage>
        <taxon>Eukaryota</taxon>
        <taxon>Viridiplantae</taxon>
        <taxon>Streptophyta</taxon>
        <taxon>Embryophyta</taxon>
        <taxon>Tracheophyta</taxon>
        <taxon>Spermatophyta</taxon>
        <taxon>Magnoliopsida</taxon>
        <taxon>eudicotyledons</taxon>
        <taxon>Gunneridae</taxon>
        <taxon>Pentapetalae</taxon>
        <taxon>rosids</taxon>
        <taxon>fabids</taxon>
        <taxon>Fabales</taxon>
        <taxon>Fabaceae</taxon>
        <taxon>Papilionoideae</taxon>
        <taxon>50 kb inversion clade</taxon>
        <taxon>dalbergioids sensu lato</taxon>
        <taxon>Dalbergieae</taxon>
        <taxon>Pterocarpus clade</taxon>
        <taxon>Stylosanthes</taxon>
    </lineage>
</organism>
<accession>A0ABU6UX64</accession>
<keyword evidence="2" id="KW-1185">Reference proteome</keyword>
<evidence type="ECO:0000313" key="2">
    <source>
        <dbReference type="Proteomes" id="UP001341840"/>
    </source>
</evidence>